<name>A0A6I2ME59_9BACI</name>
<dbReference type="Pfam" id="PF18818">
    <property type="entry name" value="MPTase-PolyVal"/>
    <property type="match status" value="1"/>
</dbReference>
<sequence length="278" mass="31678">MKKSVYEIVTEKVMEELEKGVVPWRKPWINGGAVNWKTQKAYRGINVFLLDSGEYATYKQIQEAGGKVRKGEKSHIVVFWKWLEKEDDESGKVEKIPYLRYYRVFEINSQVEGLESKRKETSFDHDPIEKAEAIYKGYINAPDYTFYSGKAVYYPTLDKINCPPLKDFPKVEEFYSTLFHEMVHSTGHKNRLARSGVTTQNVAFGDEVYSKEELVAEMGAAMLCGVAGIDNNTISNSASYIHSWLRSLKEDSRLVVQAAAQAQKAADYILGEEEPEGE</sequence>
<keyword evidence="4" id="KW-1185">Reference proteome</keyword>
<evidence type="ECO:0000259" key="1">
    <source>
        <dbReference type="Pfam" id="PF08401"/>
    </source>
</evidence>
<feature type="domain" description="N-terminal" evidence="1">
    <location>
        <begin position="3"/>
        <end position="105"/>
    </location>
</feature>
<dbReference type="GO" id="GO:0003697">
    <property type="term" value="F:single-stranded DNA binding"/>
    <property type="evidence" value="ECO:0007669"/>
    <property type="project" value="InterPro"/>
</dbReference>
<reference evidence="3 4" key="1">
    <citation type="submission" date="2019-11" db="EMBL/GenBank/DDBJ databases">
        <title>Bacillus idriensis genome.</title>
        <authorList>
            <person name="Konopka E.N."/>
            <person name="Newman J.D."/>
        </authorList>
    </citation>
    <scope>NUCLEOTIDE SEQUENCE [LARGE SCALE GENOMIC DNA]</scope>
    <source>
        <strain evidence="3 4">DSM 19097</strain>
    </source>
</reference>
<dbReference type="InterPro" id="IPR041459">
    <property type="entry name" value="MPTase-PolyVal"/>
</dbReference>
<evidence type="ECO:0000259" key="2">
    <source>
        <dbReference type="Pfam" id="PF18818"/>
    </source>
</evidence>
<evidence type="ECO:0000313" key="4">
    <source>
        <dbReference type="Proteomes" id="UP000441585"/>
    </source>
</evidence>
<protein>
    <submittedName>
        <fullName evidence="3">DUF1738 domain-containing protein</fullName>
    </submittedName>
</protein>
<dbReference type="InterPro" id="IPR013610">
    <property type="entry name" value="ArdC_N"/>
</dbReference>
<dbReference type="InterPro" id="IPR017113">
    <property type="entry name" value="Antirestriction_ArdC"/>
</dbReference>
<accession>A0A6I2ME59</accession>
<proteinExistence type="predicted"/>
<dbReference type="Proteomes" id="UP000441585">
    <property type="component" value="Unassembled WGS sequence"/>
</dbReference>
<dbReference type="Pfam" id="PF08401">
    <property type="entry name" value="ArdcN"/>
    <property type="match status" value="1"/>
</dbReference>
<dbReference type="PIRSF" id="PIRSF037112">
    <property type="entry name" value="Antirestriction_ArdC"/>
    <property type="match status" value="1"/>
</dbReference>
<feature type="domain" description="Polyvalent protein metallopeptidase" evidence="2">
    <location>
        <begin position="148"/>
        <end position="261"/>
    </location>
</feature>
<evidence type="ECO:0000313" key="3">
    <source>
        <dbReference type="EMBL" id="MRX56600.1"/>
    </source>
</evidence>
<dbReference type="AlphaFoldDB" id="A0A6I2ME59"/>
<dbReference type="RefSeq" id="WP_154319577.1">
    <property type="nucleotide sequence ID" value="NZ_CAJGAA010000012.1"/>
</dbReference>
<dbReference type="EMBL" id="WKKF01000014">
    <property type="protein sequence ID" value="MRX56600.1"/>
    <property type="molecule type" value="Genomic_DNA"/>
</dbReference>
<gene>
    <name evidence="3" type="ORF">GJU41_21875</name>
</gene>
<organism evidence="3 4">
    <name type="scientific">Metabacillus idriensis</name>
    <dbReference type="NCBI Taxonomy" id="324768"/>
    <lineage>
        <taxon>Bacteria</taxon>
        <taxon>Bacillati</taxon>
        <taxon>Bacillota</taxon>
        <taxon>Bacilli</taxon>
        <taxon>Bacillales</taxon>
        <taxon>Bacillaceae</taxon>
        <taxon>Metabacillus</taxon>
    </lineage>
</organism>
<comment type="caution">
    <text evidence="3">The sequence shown here is derived from an EMBL/GenBank/DDBJ whole genome shotgun (WGS) entry which is preliminary data.</text>
</comment>